<dbReference type="GO" id="GO:0005829">
    <property type="term" value="C:cytosol"/>
    <property type="evidence" value="ECO:0007669"/>
    <property type="project" value="TreeGrafter"/>
</dbReference>
<dbReference type="CDD" id="cd01741">
    <property type="entry name" value="GATase1_1"/>
    <property type="match status" value="1"/>
</dbReference>
<proteinExistence type="predicted"/>
<accession>A0A6F8PVQ8</accession>
<dbReference type="InterPro" id="IPR044992">
    <property type="entry name" value="ChyE-like"/>
</dbReference>
<dbReference type="SUPFAM" id="SSF52317">
    <property type="entry name" value="Class I glutamine amidotransferase-like"/>
    <property type="match status" value="1"/>
</dbReference>
<dbReference type="KEGG" id="tse:THMIRHAS_14610"/>
<gene>
    <name evidence="2" type="primary">guaA_2</name>
    <name evidence="2" type="ORF">THMIRHAS_14610</name>
</gene>
<keyword evidence="3" id="KW-1185">Reference proteome</keyword>
<sequence length="243" mass="26961">MKSVFIFKTGQSFDETVQRCGDFEDWIKQALTTEHRLLTIDVLNGEPLPALDDCLAVIITGSHAMVTDRLDWSVALEQWLQVARQRNIAVLGICYGHQLLAQAFGGEVDFHPQGIELGTVAIQLNRQNAEQDALFATMPDEFFGQVTHSQSVRRLPPEAVNLAGNAFEVNQAFRIGACIWGVQFHPEFSVQVMPDYITQQTAAIERAGLSRAGLLANLRATPEATALLRRFVEFAAHQTSESH</sequence>
<reference evidence="3" key="1">
    <citation type="submission" date="2019-11" db="EMBL/GenBank/DDBJ databases">
        <title>Isolation and characterization of two novel species in the genus Thiomicrorhabdus.</title>
        <authorList>
            <person name="Mochizuki J."/>
            <person name="Kojima H."/>
            <person name="Fukui M."/>
        </authorList>
    </citation>
    <scope>NUCLEOTIDE SEQUENCE [LARGE SCALE GENOMIC DNA]</scope>
    <source>
        <strain evidence="3">aks77</strain>
    </source>
</reference>
<evidence type="ECO:0000313" key="3">
    <source>
        <dbReference type="Proteomes" id="UP000501726"/>
    </source>
</evidence>
<name>A0A6F8PVQ8_9GAMM</name>
<dbReference type="InterPro" id="IPR017926">
    <property type="entry name" value="GATASE"/>
</dbReference>
<dbReference type="PANTHER" id="PTHR42695:SF5">
    <property type="entry name" value="GLUTAMINE AMIDOTRANSFERASE YLR126C-RELATED"/>
    <property type="match status" value="1"/>
</dbReference>
<dbReference type="RefSeq" id="WP_173272391.1">
    <property type="nucleotide sequence ID" value="NZ_AP021889.1"/>
</dbReference>
<feature type="domain" description="Glutamine amidotransferase" evidence="1">
    <location>
        <begin position="78"/>
        <end position="193"/>
    </location>
</feature>
<protein>
    <submittedName>
        <fullName evidence="2">GMP synthase</fullName>
    </submittedName>
</protein>
<dbReference type="Pfam" id="PF00117">
    <property type="entry name" value="GATase"/>
    <property type="match status" value="1"/>
</dbReference>
<dbReference type="PANTHER" id="PTHR42695">
    <property type="entry name" value="GLUTAMINE AMIDOTRANSFERASE YLR126C-RELATED"/>
    <property type="match status" value="1"/>
</dbReference>
<evidence type="ECO:0000313" key="2">
    <source>
        <dbReference type="EMBL" id="BBP46088.1"/>
    </source>
</evidence>
<organism evidence="2 3">
    <name type="scientific">Thiosulfatimonas sediminis</name>
    <dbReference type="NCBI Taxonomy" id="2675054"/>
    <lineage>
        <taxon>Bacteria</taxon>
        <taxon>Pseudomonadati</taxon>
        <taxon>Pseudomonadota</taxon>
        <taxon>Gammaproteobacteria</taxon>
        <taxon>Thiotrichales</taxon>
        <taxon>Piscirickettsiaceae</taxon>
        <taxon>Thiosulfatimonas</taxon>
    </lineage>
</organism>
<dbReference type="PROSITE" id="PS51273">
    <property type="entry name" value="GATASE_TYPE_1"/>
    <property type="match status" value="1"/>
</dbReference>
<dbReference type="Proteomes" id="UP000501726">
    <property type="component" value="Chromosome"/>
</dbReference>
<dbReference type="Gene3D" id="3.40.50.880">
    <property type="match status" value="1"/>
</dbReference>
<dbReference type="EMBL" id="AP021889">
    <property type="protein sequence ID" value="BBP46088.1"/>
    <property type="molecule type" value="Genomic_DNA"/>
</dbReference>
<dbReference type="NCBIfam" id="NF006562">
    <property type="entry name" value="PRK09065.1"/>
    <property type="match status" value="1"/>
</dbReference>
<evidence type="ECO:0000259" key="1">
    <source>
        <dbReference type="Pfam" id="PF00117"/>
    </source>
</evidence>
<dbReference type="InterPro" id="IPR029062">
    <property type="entry name" value="Class_I_gatase-like"/>
</dbReference>
<dbReference type="AlphaFoldDB" id="A0A6F8PVQ8"/>